<dbReference type="InterPro" id="IPR000477">
    <property type="entry name" value="RT_dom"/>
</dbReference>
<dbReference type="Pfam" id="PF00078">
    <property type="entry name" value="RVT_1"/>
    <property type="match status" value="1"/>
</dbReference>
<sequence>MRVMQKMGFGTRWMEWMWRCISTAKFSVLVRVPVGFFSSSKGLRQGDPLSPYLFVMGMEVLSALIRRAVDGGFISGCRIRGRGRTEMNISHLLFADDTIVFCEAKKEHLTYLSWILFWFKVASGLRINLAKSEIFPVGEVEEIEEMAVELRCRVGSLPSSYLGLPLGAHHKALSMWDGVEERMRRRLALWKRQYISKGGRIALIKSMLARGNLERKVHLIKWEVVCAQKEKGGLGIRKLDLLNKALLEFKVGKGTKVNFWIDRWCGNGALSQSFLQIYALAVHRNATVDEVWDSNFGRGGWNLRFTRGFNDWELDLIGDLLTMLRDYRISSKEDSVIWKGGGNGKFGVKEVYNLLIAPIEIVFPKKCIWVDKVPTKVAFFAWEATWGKIFTLDRLKKRGWQLPNRCFLCGCEEEIVNHILLHCIVVRVLWEIVLALFGIQWVFPETVKEVLFSWRGPFVGKKRKKIWNSIPLCIFGRFGRK</sequence>
<dbReference type="AlphaFoldDB" id="A0A438I7D3"/>
<dbReference type="Proteomes" id="UP000288805">
    <property type="component" value="Unassembled WGS sequence"/>
</dbReference>
<protein>
    <submittedName>
        <fullName evidence="2">Putative mitochondrial protein</fullName>
    </submittedName>
</protein>
<organism evidence="2 3">
    <name type="scientific">Vitis vinifera</name>
    <name type="common">Grape</name>
    <dbReference type="NCBI Taxonomy" id="29760"/>
    <lineage>
        <taxon>Eukaryota</taxon>
        <taxon>Viridiplantae</taxon>
        <taxon>Streptophyta</taxon>
        <taxon>Embryophyta</taxon>
        <taxon>Tracheophyta</taxon>
        <taxon>Spermatophyta</taxon>
        <taxon>Magnoliopsida</taxon>
        <taxon>eudicotyledons</taxon>
        <taxon>Gunneridae</taxon>
        <taxon>Pentapetalae</taxon>
        <taxon>rosids</taxon>
        <taxon>Vitales</taxon>
        <taxon>Vitaceae</taxon>
        <taxon>Viteae</taxon>
        <taxon>Vitis</taxon>
    </lineage>
</organism>
<dbReference type="InterPro" id="IPR026960">
    <property type="entry name" value="RVT-Znf"/>
</dbReference>
<accession>A0A438I7D3</accession>
<feature type="domain" description="Reverse transcriptase" evidence="1">
    <location>
        <begin position="1"/>
        <end position="166"/>
    </location>
</feature>
<comment type="caution">
    <text evidence="2">The sequence shown here is derived from an EMBL/GenBank/DDBJ whole genome shotgun (WGS) entry which is preliminary data.</text>
</comment>
<dbReference type="EMBL" id="QGNW01000136">
    <property type="protein sequence ID" value="RVW92577.1"/>
    <property type="molecule type" value="Genomic_DNA"/>
</dbReference>
<evidence type="ECO:0000313" key="2">
    <source>
        <dbReference type="EMBL" id="RVW92577.1"/>
    </source>
</evidence>
<dbReference type="PANTHER" id="PTHR33116:SF78">
    <property type="entry name" value="OS12G0587133 PROTEIN"/>
    <property type="match status" value="1"/>
</dbReference>
<dbReference type="PROSITE" id="PS50878">
    <property type="entry name" value="RT_POL"/>
    <property type="match status" value="1"/>
</dbReference>
<dbReference type="InterPro" id="IPR043502">
    <property type="entry name" value="DNA/RNA_pol_sf"/>
</dbReference>
<name>A0A438I7D3_VITVI</name>
<reference evidence="2 3" key="1">
    <citation type="journal article" date="2018" name="PLoS Genet.">
        <title>Population sequencing reveals clonal diversity and ancestral inbreeding in the grapevine cultivar Chardonnay.</title>
        <authorList>
            <person name="Roach M.J."/>
            <person name="Johnson D.L."/>
            <person name="Bohlmann J."/>
            <person name="van Vuuren H.J."/>
            <person name="Jones S.J."/>
            <person name="Pretorius I.S."/>
            <person name="Schmidt S.A."/>
            <person name="Borneman A.R."/>
        </authorList>
    </citation>
    <scope>NUCLEOTIDE SEQUENCE [LARGE SCALE GENOMIC DNA]</scope>
    <source>
        <strain evidence="3">cv. Chardonnay</strain>
        <tissue evidence="2">Leaf</tissue>
    </source>
</reference>
<dbReference type="PANTHER" id="PTHR33116">
    <property type="entry name" value="REVERSE TRANSCRIPTASE ZINC-BINDING DOMAIN-CONTAINING PROTEIN-RELATED-RELATED"/>
    <property type="match status" value="1"/>
</dbReference>
<gene>
    <name evidence="2" type="primary">AtMg01250_79</name>
    <name evidence="2" type="ORF">CK203_039472</name>
</gene>
<dbReference type="Pfam" id="PF13966">
    <property type="entry name" value="zf-RVT"/>
    <property type="match status" value="1"/>
</dbReference>
<proteinExistence type="predicted"/>
<evidence type="ECO:0000313" key="3">
    <source>
        <dbReference type="Proteomes" id="UP000288805"/>
    </source>
</evidence>
<dbReference type="SUPFAM" id="SSF56672">
    <property type="entry name" value="DNA/RNA polymerases"/>
    <property type="match status" value="1"/>
</dbReference>
<evidence type="ECO:0000259" key="1">
    <source>
        <dbReference type="PROSITE" id="PS50878"/>
    </source>
</evidence>